<evidence type="ECO:0000313" key="11">
    <source>
        <dbReference type="Proteomes" id="UP000182725"/>
    </source>
</evidence>
<evidence type="ECO:0000313" key="10">
    <source>
        <dbReference type="EMBL" id="SEE99524.1"/>
    </source>
</evidence>
<dbReference type="Pfam" id="PF00092">
    <property type="entry name" value="VWA"/>
    <property type="match status" value="1"/>
</dbReference>
<keyword evidence="6" id="KW-1133">Transmembrane helix</keyword>
<keyword evidence="3 7" id="KW-0732">Signal</keyword>
<dbReference type="InterPro" id="IPR002035">
    <property type="entry name" value="VWF_A"/>
</dbReference>
<dbReference type="Gene3D" id="3.40.50.410">
    <property type="entry name" value="von Willebrand factor, type A domain"/>
    <property type="match status" value="1"/>
</dbReference>
<dbReference type="InterPro" id="IPR047589">
    <property type="entry name" value="DUF11_rpt"/>
</dbReference>
<dbReference type="NCBIfam" id="TIGR01451">
    <property type="entry name" value="B_ant_repeat"/>
    <property type="match status" value="1"/>
</dbReference>
<evidence type="ECO:0000256" key="4">
    <source>
        <dbReference type="ARBA" id="ARBA00023088"/>
    </source>
</evidence>
<evidence type="ECO:0000256" key="3">
    <source>
        <dbReference type="ARBA" id="ARBA00022729"/>
    </source>
</evidence>
<dbReference type="CDD" id="cd00198">
    <property type="entry name" value="vWFA"/>
    <property type="match status" value="1"/>
</dbReference>
<dbReference type="NCBIfam" id="TIGR01167">
    <property type="entry name" value="LPXTG_anchor"/>
    <property type="match status" value="1"/>
</dbReference>
<name>A0A1H5NDF7_9MICC</name>
<dbReference type="EMBL" id="FNTV01000001">
    <property type="protein sequence ID" value="SEE99524.1"/>
    <property type="molecule type" value="Genomic_DNA"/>
</dbReference>
<keyword evidence="1" id="KW-0134">Cell wall</keyword>
<feature type="region of interest" description="Disordered" evidence="5">
    <location>
        <begin position="521"/>
        <end position="555"/>
    </location>
</feature>
<keyword evidence="2" id="KW-0964">Secreted</keyword>
<dbReference type="Pfam" id="PF25549">
    <property type="entry name" value="DUF7927"/>
    <property type="match status" value="1"/>
</dbReference>
<dbReference type="Proteomes" id="UP000182725">
    <property type="component" value="Unassembled WGS sequence"/>
</dbReference>
<feature type="domain" description="Gram-positive cocci surface proteins LPxTG" evidence="9">
    <location>
        <begin position="583"/>
        <end position="617"/>
    </location>
</feature>
<proteinExistence type="predicted"/>
<dbReference type="PROSITE" id="PS50234">
    <property type="entry name" value="VWFA"/>
    <property type="match status" value="1"/>
</dbReference>
<evidence type="ECO:0000256" key="1">
    <source>
        <dbReference type="ARBA" id="ARBA00022512"/>
    </source>
</evidence>
<dbReference type="SUPFAM" id="SSF53300">
    <property type="entry name" value="vWA-like"/>
    <property type="match status" value="1"/>
</dbReference>
<dbReference type="PROSITE" id="PS50847">
    <property type="entry name" value="GRAM_POS_ANCHORING"/>
    <property type="match status" value="1"/>
</dbReference>
<dbReference type="InterPro" id="IPR036465">
    <property type="entry name" value="vWFA_dom_sf"/>
</dbReference>
<reference evidence="10 11" key="1">
    <citation type="submission" date="2016-10" db="EMBL/GenBank/DDBJ databases">
        <authorList>
            <person name="de Groot N.N."/>
        </authorList>
    </citation>
    <scope>NUCLEOTIDE SEQUENCE [LARGE SCALE GENOMIC DNA]</scope>
    <source>
        <strain evidence="10 11">DSM 22274</strain>
    </source>
</reference>
<evidence type="ECO:0000256" key="7">
    <source>
        <dbReference type="SAM" id="SignalP"/>
    </source>
</evidence>
<sequence length="617" mass="62261">MMRRNLWRGHKVAGVVAAVAVAGTMAASALPAIASPDSSSVVSAAASVSPNPALPQKCGLNLALVFDLSNSMSDSDVSTVKSASAEAVAALSGTGTTMGVYSFATFAKQELTATSLASEQGAASVVSSINALTRPGDANTWHGGTNWQQGLKIVPEDTYDGVIFFTDGVPTFYGANPLNQSGNGTNGTGGTGNDSAGNPAESLNAAIPEANVLKDSGTRIIGVGVRGADADRLSQITGPVPDSDFYTTNYDQLAATLKDIATAGCTGTLNINKSVEAHDSTATTPGEGWVFDAFADGSETKTLTTNVNGQAGMSLNFPAQEPVTVTIKERQQDGYTVVQKSGYNAVCTRDGQPLEVVNTGDAGNVGFAITATAGSITSCTVTNKAPVKSWTMEKSSDTDGTVNPGETITYSVTASNTGEQAVDGISFRDDLTAVLEHATYVTGSATLAIGGAAGTAVSDPLAGILSAGPLTLAKGQSALLTYQVKVNGDAFNATLINAVTGTGEVPPSACVQELPCTTTDIVPPQPTVTPEPTETPTVTPEPAETPSPSVIPSAPGTPKALVVPVTPAAPSTSIAPASAGDDLAYTGSSAALPAVLGGLLLIGGLLLLALRRTRRAH</sequence>
<organism evidence="10 11">
    <name type="scientific">Arthrobacter alpinus</name>
    <dbReference type="NCBI Taxonomy" id="656366"/>
    <lineage>
        <taxon>Bacteria</taxon>
        <taxon>Bacillati</taxon>
        <taxon>Actinomycetota</taxon>
        <taxon>Actinomycetes</taxon>
        <taxon>Micrococcales</taxon>
        <taxon>Micrococcaceae</taxon>
        <taxon>Arthrobacter</taxon>
    </lineage>
</organism>
<feature type="domain" description="VWFA" evidence="8">
    <location>
        <begin position="61"/>
        <end position="260"/>
    </location>
</feature>
<protein>
    <submittedName>
        <fullName evidence="10">LPXTG-motif cell wall anchor domain-containing protein/conserved repeat domain-containing protein</fullName>
    </submittedName>
</protein>
<feature type="signal peptide" evidence="7">
    <location>
        <begin position="1"/>
        <end position="34"/>
    </location>
</feature>
<feature type="region of interest" description="Disordered" evidence="5">
    <location>
        <begin position="176"/>
        <end position="201"/>
    </location>
</feature>
<keyword evidence="6" id="KW-0472">Membrane</keyword>
<feature type="transmembrane region" description="Helical" evidence="6">
    <location>
        <begin position="590"/>
        <end position="610"/>
    </location>
</feature>
<keyword evidence="4" id="KW-0572">Peptidoglycan-anchor</keyword>
<evidence type="ECO:0000259" key="9">
    <source>
        <dbReference type="PROSITE" id="PS50847"/>
    </source>
</evidence>
<feature type="compositionally biased region" description="Low complexity" evidence="5">
    <location>
        <begin position="530"/>
        <end position="550"/>
    </location>
</feature>
<gene>
    <name evidence="10" type="ORF">SAMN04489740_3605</name>
</gene>
<evidence type="ECO:0000256" key="2">
    <source>
        <dbReference type="ARBA" id="ARBA00022525"/>
    </source>
</evidence>
<accession>A0A1H5NDF7</accession>
<keyword evidence="6" id="KW-0812">Transmembrane</keyword>
<evidence type="ECO:0000256" key="6">
    <source>
        <dbReference type="SAM" id="Phobius"/>
    </source>
</evidence>
<dbReference type="InterPro" id="IPR019931">
    <property type="entry name" value="LPXTG_anchor"/>
</dbReference>
<dbReference type="SMART" id="SM00327">
    <property type="entry name" value="VWA"/>
    <property type="match status" value="1"/>
</dbReference>
<dbReference type="AlphaFoldDB" id="A0A1H5NDF7"/>
<evidence type="ECO:0000256" key="5">
    <source>
        <dbReference type="SAM" id="MobiDB-lite"/>
    </source>
</evidence>
<feature type="chain" id="PRO_5010292823" evidence="7">
    <location>
        <begin position="35"/>
        <end position="617"/>
    </location>
</feature>
<dbReference type="InterPro" id="IPR057687">
    <property type="entry name" value="DUF7927"/>
</dbReference>
<evidence type="ECO:0000259" key="8">
    <source>
        <dbReference type="PROSITE" id="PS50234"/>
    </source>
</evidence>